<reference evidence="2 3" key="1">
    <citation type="submission" date="2013-05" db="EMBL/GenBank/DDBJ databases">
        <title>Drechslerella stenobrocha genome reveals carnivorous origination and mechanical trapping mechanism of predatory fungi.</title>
        <authorList>
            <person name="Liu X."/>
            <person name="Zhang W."/>
            <person name="Liu K."/>
        </authorList>
    </citation>
    <scope>NUCLEOTIDE SEQUENCE [LARGE SCALE GENOMIC DNA]</scope>
    <source>
        <strain evidence="2 3">248</strain>
    </source>
</reference>
<evidence type="ECO:0000259" key="1">
    <source>
        <dbReference type="Pfam" id="PF06985"/>
    </source>
</evidence>
<dbReference type="InterPro" id="IPR010730">
    <property type="entry name" value="HET"/>
</dbReference>
<evidence type="ECO:0000313" key="2">
    <source>
        <dbReference type="EMBL" id="EWC48128.1"/>
    </source>
</evidence>
<dbReference type="Proteomes" id="UP000024837">
    <property type="component" value="Unassembled WGS sequence"/>
</dbReference>
<protein>
    <recommendedName>
        <fullName evidence="1">Heterokaryon incompatibility domain-containing protein</fullName>
    </recommendedName>
</protein>
<dbReference type="Pfam" id="PF06985">
    <property type="entry name" value="HET"/>
    <property type="match status" value="1"/>
</dbReference>
<proteinExistence type="predicted"/>
<name>W7I738_9PEZI</name>
<dbReference type="HOGENOM" id="CLU_009388_3_0_1"/>
<dbReference type="AlphaFoldDB" id="W7I738"/>
<dbReference type="EMBL" id="KI966406">
    <property type="protein sequence ID" value="EWC48128.1"/>
    <property type="molecule type" value="Genomic_DNA"/>
</dbReference>
<feature type="domain" description="Heterokaryon incompatibility" evidence="1">
    <location>
        <begin position="349"/>
        <end position="470"/>
    </location>
</feature>
<organism evidence="2 3">
    <name type="scientific">Drechslerella stenobrocha 248</name>
    <dbReference type="NCBI Taxonomy" id="1043628"/>
    <lineage>
        <taxon>Eukaryota</taxon>
        <taxon>Fungi</taxon>
        <taxon>Dikarya</taxon>
        <taxon>Ascomycota</taxon>
        <taxon>Pezizomycotina</taxon>
        <taxon>Orbiliomycetes</taxon>
        <taxon>Orbiliales</taxon>
        <taxon>Orbiliaceae</taxon>
        <taxon>Drechslerella</taxon>
    </lineage>
</organism>
<dbReference type="OrthoDB" id="2426273at2759"/>
<dbReference type="PANTHER" id="PTHR39596:SF2">
    <property type="entry name" value="HET DOMAIN PROTEIN (AFU_ORTHOLOGUE AFUA_1G17550)-RELATED"/>
    <property type="match status" value="1"/>
</dbReference>
<accession>W7I738</accession>
<evidence type="ECO:0000313" key="3">
    <source>
        <dbReference type="Proteomes" id="UP000024837"/>
    </source>
</evidence>
<dbReference type="PANTHER" id="PTHR39596">
    <property type="match status" value="1"/>
</dbReference>
<sequence>MEHVKLSDTDMFPLATLPFVGELWDGGSFDGYPERRGFDPMTQKFYAPGVENSLDASYAFYQTWFYLGILPAGFMCDNPNELLIRQDDETGEQVLTTAHLAEIANNYLAALRAMDLPDRLSALTTSIQVITKVNRSLQEPDVPNPDDLIWDDNMTLLGEKVRFGLALLCDSLSYATEHMCGHVLEAEVDKYNSKVSRANELPYVSFPYFIWQIGNSLDEAMDRALLCAVEKAQFKGLSPMLLCYILSIPETNRFPGQHDECENGTCRGNNVDDKTYVTKHVDDDCSCEHDGPEIEDVKKCLEDGHIPSLTLSIVDGEYVGMKVKPQKNKSAGIWSRQSEKNGLAKSLDYVALSHVWSDGLGNPFANTLPRCQLRRLAYYANYTINNGKARGLRGGIEKLMTLDRHTFAKRQGSLWGQRPDFEIDFWTDTLCVPLDNQYRKLAIKNMNNVYRQARYVMVLDASIAQHEFRTDMELMGRLMLSTWMKRVWTLQEAILGLEKLAICFKNDVIDQTDAVERLRSHVLSGEETIINSMLQGVGILGKDDFAGLNGAVSIMEYNKGGFKFSEIGLSRGDKEFKERQFTNFIERLWSLVGRRATTKEEDRVLVACNIMFKDVGKVLKGGGHTGRLIGLLQQLDEVPAGCIFQNGERVPVEGYRWASHYFKPSVWGRFDFSNPGRVTPEGLMVRFKGGILPVKPTGRQFTFLMTEPTGEQTLYLASMMNGGANTTDEELAEIVGRDANLAIIMSPETLFVHTIPLKGGGVVPCQQYRSVLVSITAEKNGCIWCQFGAFAWLSKAPGLEYDGRMEMVSDQPSITIDALPPSQQWCLG</sequence>
<gene>
    <name evidence="2" type="ORF">DRE_02707</name>
</gene>
<keyword evidence="3" id="KW-1185">Reference proteome</keyword>